<keyword evidence="5" id="KW-0804">Transcription</keyword>
<keyword evidence="3" id="KW-0805">Transcription regulation</keyword>
<evidence type="ECO:0000256" key="4">
    <source>
        <dbReference type="ARBA" id="ARBA00023125"/>
    </source>
</evidence>
<organism evidence="11 12">
    <name type="scientific">Atractosteus spatula</name>
    <name type="common">Alligator gar</name>
    <name type="synonym">Lepisosteus spatula</name>
    <dbReference type="NCBI Taxonomy" id="7917"/>
    <lineage>
        <taxon>Eukaryota</taxon>
        <taxon>Metazoa</taxon>
        <taxon>Chordata</taxon>
        <taxon>Craniata</taxon>
        <taxon>Vertebrata</taxon>
        <taxon>Euteleostomi</taxon>
        <taxon>Actinopterygii</taxon>
        <taxon>Neopterygii</taxon>
        <taxon>Holostei</taxon>
        <taxon>Semionotiformes</taxon>
        <taxon>Lepisosteidae</taxon>
        <taxon>Atractosteus</taxon>
    </lineage>
</organism>
<evidence type="ECO:0000259" key="10">
    <source>
        <dbReference type="PROSITE" id="PS51433"/>
    </source>
</evidence>
<dbReference type="GO" id="GO:0005634">
    <property type="term" value="C:nucleus"/>
    <property type="evidence" value="ECO:0007669"/>
    <property type="project" value="UniProtKB-SubCell"/>
</dbReference>
<dbReference type="InterPro" id="IPR036388">
    <property type="entry name" value="WH-like_DNA-bd_sf"/>
</dbReference>
<dbReference type="InterPro" id="IPR000418">
    <property type="entry name" value="Ets_dom"/>
</dbReference>
<dbReference type="Proteomes" id="UP000736164">
    <property type="component" value="Unassembled WGS sequence"/>
</dbReference>
<keyword evidence="4 7" id="KW-0238">DNA-binding</keyword>
<dbReference type="InterPro" id="IPR013761">
    <property type="entry name" value="SAM/pointed_sf"/>
</dbReference>
<evidence type="ECO:0000256" key="1">
    <source>
        <dbReference type="ARBA" id="ARBA00004123"/>
    </source>
</evidence>
<feature type="compositionally biased region" description="Low complexity" evidence="8">
    <location>
        <begin position="268"/>
        <end position="277"/>
    </location>
</feature>
<feature type="domain" description="ETS" evidence="9">
    <location>
        <begin position="335"/>
        <end position="417"/>
    </location>
</feature>
<evidence type="ECO:0000313" key="11">
    <source>
        <dbReference type="EMBL" id="MBN3321821.1"/>
    </source>
</evidence>
<dbReference type="InterPro" id="IPR036390">
    <property type="entry name" value="WH_DNA-bd_sf"/>
</dbReference>
<feature type="non-terminal residue" evidence="11">
    <location>
        <position position="1"/>
    </location>
</feature>
<reference evidence="11" key="1">
    <citation type="journal article" date="2021" name="Cell">
        <title>Tracing the genetic footprints of vertebrate landing in non-teleost ray-finned fishes.</title>
        <authorList>
            <person name="Bi X."/>
            <person name="Wang K."/>
            <person name="Yang L."/>
            <person name="Pan H."/>
            <person name="Jiang H."/>
            <person name="Wei Q."/>
            <person name="Fang M."/>
            <person name="Yu H."/>
            <person name="Zhu C."/>
            <person name="Cai Y."/>
            <person name="He Y."/>
            <person name="Gan X."/>
            <person name="Zeng H."/>
            <person name="Yu D."/>
            <person name="Zhu Y."/>
            <person name="Jiang H."/>
            <person name="Qiu Q."/>
            <person name="Yang H."/>
            <person name="Zhang Y.E."/>
            <person name="Wang W."/>
            <person name="Zhu M."/>
            <person name="He S."/>
            <person name="Zhang G."/>
        </authorList>
    </citation>
    <scope>NUCLEOTIDE SEQUENCE</scope>
    <source>
        <strain evidence="11">Allg_001</strain>
    </source>
</reference>
<dbReference type="InterPro" id="IPR046328">
    <property type="entry name" value="ETS_fam"/>
</dbReference>
<dbReference type="SMART" id="SM00251">
    <property type="entry name" value="SAM_PNT"/>
    <property type="match status" value="1"/>
</dbReference>
<dbReference type="PROSITE" id="PS51433">
    <property type="entry name" value="PNT"/>
    <property type="match status" value="1"/>
</dbReference>
<name>A0A8J7TG71_ATRSP</name>
<comment type="similarity">
    <text evidence="2 7">Belongs to the ETS family.</text>
</comment>
<evidence type="ECO:0000256" key="5">
    <source>
        <dbReference type="ARBA" id="ARBA00023163"/>
    </source>
</evidence>
<dbReference type="FunFam" id="1.10.10.10:FF:000136">
    <property type="entry name" value="ETS homologous factor isoform X1"/>
    <property type="match status" value="1"/>
</dbReference>
<dbReference type="PRINTS" id="PR00454">
    <property type="entry name" value="ETSDOMAIN"/>
</dbReference>
<comment type="subcellular location">
    <subcellularLocation>
        <location evidence="1 7">Nucleus</location>
    </subcellularLocation>
</comment>
<proteinExistence type="inferred from homology"/>
<dbReference type="AlphaFoldDB" id="A0A8J7TG71"/>
<protein>
    <submittedName>
        <fullName evidence="11">ELF3 factor</fullName>
    </submittedName>
</protein>
<feature type="compositionally biased region" description="Basic residues" evidence="8">
    <location>
        <begin position="305"/>
        <end position="316"/>
    </location>
</feature>
<feature type="domain" description="PNT" evidence="10">
    <location>
        <begin position="45"/>
        <end position="131"/>
    </location>
</feature>
<evidence type="ECO:0000256" key="8">
    <source>
        <dbReference type="SAM" id="MobiDB-lite"/>
    </source>
</evidence>
<gene>
    <name evidence="11" type="primary">Elf3</name>
    <name evidence="11" type="ORF">GTO95_0007496</name>
</gene>
<accession>A0A8J7TG71</accession>
<dbReference type="PANTHER" id="PTHR11849:SF13">
    <property type="entry name" value="ETS-RELATED TRANSCRIPTION FACTOR ELF-3"/>
    <property type="match status" value="1"/>
</dbReference>
<evidence type="ECO:0000256" key="2">
    <source>
        <dbReference type="ARBA" id="ARBA00005562"/>
    </source>
</evidence>
<dbReference type="SUPFAM" id="SSF47769">
    <property type="entry name" value="SAM/Pointed domain"/>
    <property type="match status" value="1"/>
</dbReference>
<dbReference type="SMART" id="SM00413">
    <property type="entry name" value="ETS"/>
    <property type="match status" value="1"/>
</dbReference>
<comment type="caution">
    <text evidence="11">The sequence shown here is derived from an EMBL/GenBank/DDBJ whole genome shotgun (WGS) entry which is preliminary data.</text>
</comment>
<dbReference type="SUPFAM" id="SSF46785">
    <property type="entry name" value="Winged helix' DNA-binding domain"/>
    <property type="match status" value="1"/>
</dbReference>
<sequence length="432" mass="48277">MSATCELSSILTKANYAMYQISDPGQPAGSLSLGDSKDSLQLLTSAQLPAELLGPCKWYNTDPQFWSKQNVLEWISYHVEEAKFDASTLNMAYCTLEGSVLCQMSRDTMLSMFGPLGDRLYHSLQDLKAKNTQCKLGNSPQGARLQGNKPCLLKKKQTHFTQNVFSFGFETITSTGVDDITNDILNSLFTDLPEIFAEDTYNLLPTVVVASGPGCGTDFSKPASRDVQSELKMMGELPSWSDLGYESGPTSPDSLDSSSAGEWMQNFPSSPDSGGSDSELDFSEMRLPSAKDSFQEPSRAELKPGKRGRGRPRKLSRGAEDCMDTKKSKHAPRGTHLWEFIRDILIHPELNNGLMKWEDRREGVFKFLKSEAVAQLWGQKKKNSSMTYEKLSRAMRYYYKREILERVDGRRLVYKFGKNSSGWKLGEVGLGM</sequence>
<dbReference type="GO" id="GO:0001228">
    <property type="term" value="F:DNA-binding transcription activator activity, RNA polymerase II-specific"/>
    <property type="evidence" value="ECO:0007669"/>
    <property type="project" value="UniProtKB-ARBA"/>
</dbReference>
<dbReference type="InterPro" id="IPR003118">
    <property type="entry name" value="Pointed_dom"/>
</dbReference>
<dbReference type="GO" id="GO:1990837">
    <property type="term" value="F:sequence-specific double-stranded DNA binding"/>
    <property type="evidence" value="ECO:0007669"/>
    <property type="project" value="UniProtKB-ARBA"/>
</dbReference>
<feature type="compositionally biased region" description="Polar residues" evidence="8">
    <location>
        <begin position="248"/>
        <end position="260"/>
    </location>
</feature>
<keyword evidence="6 7" id="KW-0539">Nucleus</keyword>
<feature type="region of interest" description="Disordered" evidence="8">
    <location>
        <begin position="240"/>
        <end position="328"/>
    </location>
</feature>
<evidence type="ECO:0000259" key="9">
    <source>
        <dbReference type="PROSITE" id="PS50061"/>
    </source>
</evidence>
<evidence type="ECO:0000256" key="3">
    <source>
        <dbReference type="ARBA" id="ARBA00023015"/>
    </source>
</evidence>
<keyword evidence="12" id="KW-1185">Reference proteome</keyword>
<dbReference type="GO" id="GO:0030154">
    <property type="term" value="P:cell differentiation"/>
    <property type="evidence" value="ECO:0007669"/>
    <property type="project" value="TreeGrafter"/>
</dbReference>
<evidence type="ECO:0000256" key="7">
    <source>
        <dbReference type="RuleBase" id="RU004019"/>
    </source>
</evidence>
<dbReference type="PROSITE" id="PS50061">
    <property type="entry name" value="ETS_DOMAIN_3"/>
    <property type="match status" value="1"/>
</dbReference>
<feature type="compositionally biased region" description="Basic and acidic residues" evidence="8">
    <location>
        <begin position="317"/>
        <end position="326"/>
    </location>
</feature>
<dbReference type="Pfam" id="PF02198">
    <property type="entry name" value="SAM_PNT"/>
    <property type="match status" value="1"/>
</dbReference>
<dbReference type="EMBL" id="JAAWVO010056890">
    <property type="protein sequence ID" value="MBN3321821.1"/>
    <property type="molecule type" value="Genomic_DNA"/>
</dbReference>
<dbReference type="Gene3D" id="1.10.150.50">
    <property type="entry name" value="Transcription Factor, Ets-1"/>
    <property type="match status" value="1"/>
</dbReference>
<evidence type="ECO:0000313" key="12">
    <source>
        <dbReference type="Proteomes" id="UP000736164"/>
    </source>
</evidence>
<dbReference type="Gene3D" id="1.10.10.10">
    <property type="entry name" value="Winged helix-like DNA-binding domain superfamily/Winged helix DNA-binding domain"/>
    <property type="match status" value="1"/>
</dbReference>
<dbReference type="Pfam" id="PF00178">
    <property type="entry name" value="Ets"/>
    <property type="match status" value="1"/>
</dbReference>
<dbReference type="PANTHER" id="PTHR11849">
    <property type="entry name" value="ETS"/>
    <property type="match status" value="1"/>
</dbReference>
<evidence type="ECO:0000256" key="6">
    <source>
        <dbReference type="ARBA" id="ARBA00023242"/>
    </source>
</evidence>
<feature type="non-terminal residue" evidence="11">
    <location>
        <position position="432"/>
    </location>
</feature>